<organism evidence="1 2">
    <name type="scientific">Favolaschia claudopus</name>
    <dbReference type="NCBI Taxonomy" id="2862362"/>
    <lineage>
        <taxon>Eukaryota</taxon>
        <taxon>Fungi</taxon>
        <taxon>Dikarya</taxon>
        <taxon>Basidiomycota</taxon>
        <taxon>Agaricomycotina</taxon>
        <taxon>Agaricomycetes</taxon>
        <taxon>Agaricomycetidae</taxon>
        <taxon>Agaricales</taxon>
        <taxon>Marasmiineae</taxon>
        <taxon>Mycenaceae</taxon>
        <taxon>Favolaschia</taxon>
    </lineage>
</organism>
<name>A0AAV9ZB82_9AGAR</name>
<comment type="caution">
    <text evidence="1">The sequence shown here is derived from an EMBL/GenBank/DDBJ whole genome shotgun (WGS) entry which is preliminary data.</text>
</comment>
<feature type="non-terminal residue" evidence="1">
    <location>
        <position position="1"/>
    </location>
</feature>
<accession>A0AAV9ZB82</accession>
<proteinExistence type="predicted"/>
<evidence type="ECO:0000313" key="1">
    <source>
        <dbReference type="EMBL" id="KAK6977416.1"/>
    </source>
</evidence>
<feature type="non-terminal residue" evidence="1">
    <location>
        <position position="111"/>
    </location>
</feature>
<dbReference type="Proteomes" id="UP001362999">
    <property type="component" value="Unassembled WGS sequence"/>
</dbReference>
<keyword evidence="2" id="KW-1185">Reference proteome</keyword>
<reference evidence="1 2" key="1">
    <citation type="journal article" date="2024" name="J Genomics">
        <title>Draft genome sequencing and assembly of Favolaschia claudopus CIRM-BRFM 2984 isolated from oak limbs.</title>
        <authorList>
            <person name="Navarro D."/>
            <person name="Drula E."/>
            <person name="Chaduli D."/>
            <person name="Cazenave R."/>
            <person name="Ahrendt S."/>
            <person name="Wang J."/>
            <person name="Lipzen A."/>
            <person name="Daum C."/>
            <person name="Barry K."/>
            <person name="Grigoriev I.V."/>
            <person name="Favel A."/>
            <person name="Rosso M.N."/>
            <person name="Martin F."/>
        </authorList>
    </citation>
    <scope>NUCLEOTIDE SEQUENCE [LARGE SCALE GENOMIC DNA]</scope>
    <source>
        <strain evidence="1 2">CIRM-BRFM 2984</strain>
    </source>
</reference>
<gene>
    <name evidence="1" type="ORF">R3P38DRAFT_3473671</name>
</gene>
<dbReference type="AlphaFoldDB" id="A0AAV9ZB82"/>
<evidence type="ECO:0000313" key="2">
    <source>
        <dbReference type="Proteomes" id="UP001362999"/>
    </source>
</evidence>
<protein>
    <submittedName>
        <fullName evidence="1">Uncharacterized protein</fullName>
    </submittedName>
</protein>
<dbReference type="EMBL" id="JAWWNJ010000169">
    <property type="protein sequence ID" value="KAK6977416.1"/>
    <property type="molecule type" value="Genomic_DNA"/>
</dbReference>
<sequence>LSVLSGLRIAQVRAIFSLPSHYGSYTHPLAYIKWFTCFNQPEPATGFYTVHRSSRSQRRNAAVVSVEHIVRTCHLMGKCGKQIDRKWTMDNVIDAATYFYFNPYIDVDTFS</sequence>